<reference evidence="3" key="2">
    <citation type="submission" date="2013-12" db="EMBL/GenBank/DDBJ databases">
        <authorList>
            <person name="Yu Y."/>
            <person name="Lee S."/>
            <person name="de Baynast K."/>
            <person name="Wissotski M."/>
            <person name="Liu L."/>
            <person name="Talag J."/>
            <person name="Goicoechea J."/>
            <person name="Angelova A."/>
            <person name="Jetty R."/>
            <person name="Kudrna D."/>
            <person name="Golser W."/>
            <person name="Rivera L."/>
            <person name="Zhang J."/>
            <person name="Wing R."/>
        </authorList>
    </citation>
    <scope>NUCLEOTIDE SEQUENCE</scope>
</reference>
<dbReference type="AlphaFoldDB" id="A0A0D9XSP2"/>
<keyword evidence="3" id="KW-1185">Reference proteome</keyword>
<keyword evidence="1" id="KW-1133">Transmembrane helix</keyword>
<dbReference type="HOGENOM" id="CLU_105632_0_0_1"/>
<evidence type="ECO:0000313" key="3">
    <source>
        <dbReference type="Proteomes" id="UP000032180"/>
    </source>
</evidence>
<dbReference type="PANTHER" id="PTHR33919:SF11">
    <property type="entry name" value="EXPRESSED PROTEIN"/>
    <property type="match status" value="1"/>
</dbReference>
<sequence length="165" mass="17262">MASRAYSLLRAASSAIPSRSATTATATAAKKKPAGDYVPVYVALGMIGVAVSLGLATAKQQLAHAPNVRLDKKKREAVPEVAAPEMAIDEADRFVRGSLFRKVAHVQDDAALRAGVVDDPVAAAEYPPARKAVTLKDAGVEPPGIEKGREGILEVLGRKKHEATA</sequence>
<dbReference type="STRING" id="77586.A0A0D9XSP2"/>
<keyword evidence="1" id="KW-0472">Membrane</keyword>
<organism evidence="2 3">
    <name type="scientific">Leersia perrieri</name>
    <dbReference type="NCBI Taxonomy" id="77586"/>
    <lineage>
        <taxon>Eukaryota</taxon>
        <taxon>Viridiplantae</taxon>
        <taxon>Streptophyta</taxon>
        <taxon>Embryophyta</taxon>
        <taxon>Tracheophyta</taxon>
        <taxon>Spermatophyta</taxon>
        <taxon>Magnoliopsida</taxon>
        <taxon>Liliopsida</taxon>
        <taxon>Poales</taxon>
        <taxon>Poaceae</taxon>
        <taxon>BOP clade</taxon>
        <taxon>Oryzoideae</taxon>
        <taxon>Oryzeae</taxon>
        <taxon>Oryzinae</taxon>
        <taxon>Leersia</taxon>
    </lineage>
</organism>
<name>A0A0D9XSP2_9ORYZ</name>
<dbReference type="PANTHER" id="PTHR33919">
    <property type="entry name" value="OS09G0127700 PROTEIN"/>
    <property type="match status" value="1"/>
</dbReference>
<dbReference type="Gramene" id="LPERR11G12380.1">
    <property type="protein sequence ID" value="LPERR11G12380.1"/>
    <property type="gene ID" value="LPERR11G12380"/>
</dbReference>
<feature type="transmembrane region" description="Helical" evidence="1">
    <location>
        <begin position="38"/>
        <end position="58"/>
    </location>
</feature>
<reference evidence="2" key="3">
    <citation type="submission" date="2015-04" db="UniProtKB">
        <authorList>
            <consortium name="EnsemblPlants"/>
        </authorList>
    </citation>
    <scope>IDENTIFICATION</scope>
</reference>
<reference evidence="2 3" key="1">
    <citation type="submission" date="2012-08" db="EMBL/GenBank/DDBJ databases">
        <title>Oryza genome evolution.</title>
        <authorList>
            <person name="Wing R.A."/>
        </authorList>
    </citation>
    <scope>NUCLEOTIDE SEQUENCE</scope>
</reference>
<protein>
    <submittedName>
        <fullName evidence="2">Uncharacterized protein</fullName>
    </submittedName>
</protein>
<evidence type="ECO:0000313" key="2">
    <source>
        <dbReference type="EnsemblPlants" id="LPERR11G12380.1"/>
    </source>
</evidence>
<dbReference type="EnsemblPlants" id="LPERR11G12380.1">
    <property type="protein sequence ID" value="LPERR11G12380.1"/>
    <property type="gene ID" value="LPERR11G12380"/>
</dbReference>
<dbReference type="eggNOG" id="ENOG502S3M8">
    <property type="taxonomic scope" value="Eukaryota"/>
</dbReference>
<proteinExistence type="predicted"/>
<accession>A0A0D9XSP2</accession>
<dbReference type="Proteomes" id="UP000032180">
    <property type="component" value="Chromosome 11"/>
</dbReference>
<evidence type="ECO:0000256" key="1">
    <source>
        <dbReference type="SAM" id="Phobius"/>
    </source>
</evidence>
<keyword evidence="1" id="KW-0812">Transmembrane</keyword>